<proteinExistence type="predicted"/>
<comment type="subcellular location">
    <subcellularLocation>
        <location evidence="1">Cytoplasm</location>
        <location evidence="1">P-body</location>
    </subcellularLocation>
</comment>
<feature type="compositionally biased region" description="Low complexity" evidence="3">
    <location>
        <begin position="82"/>
        <end position="99"/>
    </location>
</feature>
<feature type="compositionally biased region" description="Polar residues" evidence="3">
    <location>
        <begin position="100"/>
        <end position="145"/>
    </location>
</feature>
<reference evidence="4" key="1">
    <citation type="submission" date="2021-01" db="EMBL/GenBank/DDBJ databases">
        <authorList>
            <person name="Corre E."/>
            <person name="Pelletier E."/>
            <person name="Niang G."/>
            <person name="Scheremetjew M."/>
            <person name="Finn R."/>
            <person name="Kale V."/>
            <person name="Holt S."/>
            <person name="Cochrane G."/>
            <person name="Meng A."/>
            <person name="Brown T."/>
            <person name="Cohen L."/>
        </authorList>
    </citation>
    <scope>NUCLEOTIDE SEQUENCE</scope>
    <source>
        <strain evidence="4">DIVA3 518/3/11/1/6</strain>
    </source>
</reference>
<dbReference type="GO" id="GO:0003723">
    <property type="term" value="F:RNA binding"/>
    <property type="evidence" value="ECO:0007669"/>
    <property type="project" value="TreeGrafter"/>
</dbReference>
<organism evidence="4">
    <name type="scientific">Vannella robusta</name>
    <dbReference type="NCBI Taxonomy" id="1487602"/>
    <lineage>
        <taxon>Eukaryota</taxon>
        <taxon>Amoebozoa</taxon>
        <taxon>Discosea</taxon>
        <taxon>Flabellinia</taxon>
        <taxon>Vannellidae</taxon>
        <taxon>Vannella</taxon>
    </lineage>
</organism>
<dbReference type="AlphaFoldDB" id="A0A7S4I9J6"/>
<evidence type="ECO:0000313" key="4">
    <source>
        <dbReference type="EMBL" id="CAE2222723.1"/>
    </source>
</evidence>
<feature type="region of interest" description="Disordered" evidence="3">
    <location>
        <begin position="56"/>
        <end position="173"/>
    </location>
</feature>
<dbReference type="InterPro" id="IPR039900">
    <property type="entry name" value="Pat1-like"/>
</dbReference>
<feature type="compositionally biased region" description="Basic and acidic residues" evidence="3">
    <location>
        <begin position="164"/>
        <end position="173"/>
    </location>
</feature>
<feature type="compositionally biased region" description="Polar residues" evidence="3">
    <location>
        <begin position="58"/>
        <end position="67"/>
    </location>
</feature>
<feature type="region of interest" description="Disordered" evidence="3">
    <location>
        <begin position="1"/>
        <end position="23"/>
    </location>
</feature>
<dbReference type="GO" id="GO:0033962">
    <property type="term" value="P:P-body assembly"/>
    <property type="evidence" value="ECO:0007669"/>
    <property type="project" value="TreeGrafter"/>
</dbReference>
<name>A0A7S4I9J6_9EUKA</name>
<dbReference type="GO" id="GO:0000290">
    <property type="term" value="P:deadenylation-dependent decapping of nuclear-transcribed mRNA"/>
    <property type="evidence" value="ECO:0007669"/>
    <property type="project" value="InterPro"/>
</dbReference>
<evidence type="ECO:0008006" key="5">
    <source>
        <dbReference type="Google" id="ProtNLM"/>
    </source>
</evidence>
<keyword evidence="2" id="KW-0963">Cytoplasm</keyword>
<accession>A0A7S4I9J6</accession>
<dbReference type="PANTHER" id="PTHR21551">
    <property type="entry name" value="TOPOISOMERASE II-ASSOCIATED PROTEIN PAT1"/>
    <property type="match status" value="1"/>
</dbReference>
<evidence type="ECO:0000256" key="3">
    <source>
        <dbReference type="SAM" id="MobiDB-lite"/>
    </source>
</evidence>
<gene>
    <name evidence="4" type="ORF">VSP0166_LOCUS9806</name>
</gene>
<sequence>MEEVFFALDQSEPLSDPDDVDDMDDLTFNTGSVSTDWSGEAQASLIEKEKDVFRRQMDQMSLAQDNSAPLPDFFNTPAPSNSSQGQQQGQQQSQLPLPSFFNSPAESPFSSIGSNQGNTSVNPFQQQTGQNPFTNSSPAPTNNPKPSGVEFSSPKFMVSQQSPKETRIERTENNIRVIPRKRTTPSTFTPKPSTRHIWTKPSKKMSAAEIDNILRIQEIQINSLHPYIEDYYFQNHLNKSSEKHQDPTYSHVPLYEAIGLSTFVQDGFQMEGVLGKIPSRSSKAPRPMLSLQDLNTESERNSSILLLMEKGFDRILDIEDIDKLINFSEASQESIATLNTKRTEIIRDLFQIVPLFILTQNSEQPQFREEAICAWEEDQPLLKFLNTHKGRKLTARMIPLLPGYYLHALYLFFMRNFCLVLSILEQSPDASSQILIPAIVHQIVNMDAQQILVGLQVMSQFHKDDQLIFITQTRDGLEVLQRMFHHVLMIFSHQSPQFATQQFVELRTQWFQSADLFFRRFINNFPAILKTNETDKKRHYYAVFMFLSTFSNFVSPTHHKIILAEIGNDIASISKEYQELLPVAHVLVSNLMRQ</sequence>
<evidence type="ECO:0000256" key="1">
    <source>
        <dbReference type="ARBA" id="ARBA00004201"/>
    </source>
</evidence>
<dbReference type="EMBL" id="HBKP01013770">
    <property type="protein sequence ID" value="CAE2222723.1"/>
    <property type="molecule type" value="Transcribed_RNA"/>
</dbReference>
<protein>
    <recommendedName>
        <fullName evidence="5">mRNA decay factor PAT1 domain-containing protein</fullName>
    </recommendedName>
</protein>
<evidence type="ECO:0000256" key="2">
    <source>
        <dbReference type="ARBA" id="ARBA00022490"/>
    </source>
</evidence>
<dbReference type="PANTHER" id="PTHR21551:SF0">
    <property type="entry name" value="PROTEIN ASSOCIATED WITH TOPO II RELATED-1, ISOFORM A"/>
    <property type="match status" value="1"/>
</dbReference>
<dbReference type="GO" id="GO:0000932">
    <property type="term" value="C:P-body"/>
    <property type="evidence" value="ECO:0007669"/>
    <property type="project" value="UniProtKB-SubCell"/>
</dbReference>